<dbReference type="InterPro" id="IPR020097">
    <property type="entry name" value="PsdUridine_synth_TruA_a/b_dom"/>
</dbReference>
<dbReference type="PANTHER" id="PTHR11142:SF5">
    <property type="entry name" value="TRNA PSEUDOURIDINE(38_39) SYNTHASE"/>
    <property type="match status" value="1"/>
</dbReference>
<dbReference type="InterPro" id="IPR020095">
    <property type="entry name" value="PsdUridine_synth_TruA_C"/>
</dbReference>
<feature type="region of interest" description="Disordered" evidence="5">
    <location>
        <begin position="41"/>
        <end position="71"/>
    </location>
</feature>
<name>A0ABY7CUB0_9BASI</name>
<evidence type="ECO:0000259" key="6">
    <source>
        <dbReference type="Pfam" id="PF01416"/>
    </source>
</evidence>
<dbReference type="InterPro" id="IPR020094">
    <property type="entry name" value="TruA/RsuA/RluB/E/F_N"/>
</dbReference>
<evidence type="ECO:0000256" key="2">
    <source>
        <dbReference type="ARBA" id="ARBA00022694"/>
    </source>
</evidence>
<evidence type="ECO:0000313" key="7">
    <source>
        <dbReference type="EMBL" id="WAQ87365.1"/>
    </source>
</evidence>
<organism evidence="7 8">
    <name type="scientific">Puccinia triticina</name>
    <dbReference type="NCBI Taxonomy" id="208348"/>
    <lineage>
        <taxon>Eukaryota</taxon>
        <taxon>Fungi</taxon>
        <taxon>Dikarya</taxon>
        <taxon>Basidiomycota</taxon>
        <taxon>Pucciniomycotina</taxon>
        <taxon>Pucciniomycetes</taxon>
        <taxon>Pucciniales</taxon>
        <taxon>Pucciniaceae</taxon>
        <taxon>Puccinia</taxon>
    </lineage>
</organism>
<dbReference type="EMBL" id="CP110428">
    <property type="protein sequence ID" value="WAQ87365.1"/>
    <property type="molecule type" value="Genomic_DNA"/>
</dbReference>
<comment type="similarity">
    <text evidence="1 4">Belongs to the tRNA pseudouridine synthase TruA family.</text>
</comment>
<proteinExistence type="inferred from homology"/>
<sequence length="410" mass="44291">MAAAPHTANTYGRVGRLAELGRLRTGGGQCCGEGCAAGGRAEAEKIRPRGGRQSNYPMDADTPPKDASDDGYSSRKIALMVSYQGELHGGLAWQPDITPLSTVEGELFRALLVARLVEGASEATTGPACGDETEWWRGGVDLNRWGYSRAGRTDAGVSGAGQVVSLWVRSQLAAVDGPFGFRAPSHPAGSPPSARSGDAQELQYHIILNSLLPSSVRVLAWSPVHADFDARFSCLARHYKYFFAHYEAPLAPPLDIPAMRRAASRLVGEHDFRNFCRIDPSKQLDNFRRRIIEAHISPVLPPSIPGTAPSGQCPQSLAPETNPLFVLDLVGTAFLYNMVRHIVAILFLVGSGLEDETVVDRLLHADPSRPAPSSLVEAVESKPEYGHASALPLAWWNKVGARRLAKRHPL</sequence>
<dbReference type="PANTHER" id="PTHR11142">
    <property type="entry name" value="PSEUDOURIDYLATE SYNTHASE"/>
    <property type="match status" value="1"/>
</dbReference>
<evidence type="ECO:0000256" key="3">
    <source>
        <dbReference type="ARBA" id="ARBA00023235"/>
    </source>
</evidence>
<dbReference type="InterPro" id="IPR001406">
    <property type="entry name" value="PsdUridine_synth_TruA"/>
</dbReference>
<dbReference type="HAMAP" id="MF_00171">
    <property type="entry name" value="TruA"/>
    <property type="match status" value="1"/>
</dbReference>
<feature type="domain" description="Pseudouridine synthase I TruA alpha/beta" evidence="6">
    <location>
        <begin position="262"/>
        <end position="371"/>
    </location>
</feature>
<keyword evidence="3 4" id="KW-0413">Isomerase</keyword>
<accession>A0ABY7CUB0</accession>
<keyword evidence="2 4" id="KW-0819">tRNA processing</keyword>
<evidence type="ECO:0000256" key="4">
    <source>
        <dbReference type="RuleBase" id="RU003792"/>
    </source>
</evidence>
<gene>
    <name evidence="7" type="ORF">PtA15_8A269</name>
</gene>
<protein>
    <recommendedName>
        <fullName evidence="4">tRNA pseudouridine synthase</fullName>
        <ecNumber evidence="4">5.4.99.12</ecNumber>
    </recommendedName>
</protein>
<dbReference type="EC" id="5.4.99.12" evidence="4"/>
<evidence type="ECO:0000313" key="8">
    <source>
        <dbReference type="Proteomes" id="UP001164743"/>
    </source>
</evidence>
<evidence type="ECO:0000256" key="1">
    <source>
        <dbReference type="ARBA" id="ARBA00009375"/>
    </source>
</evidence>
<dbReference type="Proteomes" id="UP001164743">
    <property type="component" value="Chromosome 8A"/>
</dbReference>
<comment type="catalytic activity">
    <reaction evidence="4">
        <text>uridine(38/39/40) in tRNA = pseudouridine(38/39/40) in tRNA</text>
        <dbReference type="Rhea" id="RHEA:22376"/>
        <dbReference type="Rhea" id="RHEA-COMP:10085"/>
        <dbReference type="Rhea" id="RHEA-COMP:10087"/>
        <dbReference type="ChEBI" id="CHEBI:65314"/>
        <dbReference type="ChEBI" id="CHEBI:65315"/>
        <dbReference type="EC" id="5.4.99.12"/>
    </reaction>
</comment>
<dbReference type="RefSeq" id="XP_053022920.1">
    <property type="nucleotide sequence ID" value="XM_053171680.1"/>
</dbReference>
<dbReference type="Pfam" id="PF01416">
    <property type="entry name" value="PseudoU_synth_1"/>
    <property type="match status" value="1"/>
</dbReference>
<reference evidence="7" key="1">
    <citation type="submission" date="2022-10" db="EMBL/GenBank/DDBJ databases">
        <title>Puccinia triticina Genome sequencing and assembly.</title>
        <authorList>
            <person name="Li C."/>
        </authorList>
    </citation>
    <scope>NUCLEOTIDE SEQUENCE</scope>
    <source>
        <strain evidence="7">Pt15</strain>
    </source>
</reference>
<dbReference type="Gene3D" id="3.30.70.660">
    <property type="entry name" value="Pseudouridine synthase I, catalytic domain, C-terminal subdomain"/>
    <property type="match status" value="1"/>
</dbReference>
<dbReference type="GeneID" id="77812575"/>
<dbReference type="InterPro" id="IPR020103">
    <property type="entry name" value="PsdUridine_synth_cat_dom_sf"/>
</dbReference>
<keyword evidence="8" id="KW-1185">Reference proteome</keyword>
<evidence type="ECO:0000256" key="5">
    <source>
        <dbReference type="SAM" id="MobiDB-lite"/>
    </source>
</evidence>
<dbReference type="NCBIfam" id="TIGR00071">
    <property type="entry name" value="hisT_truA"/>
    <property type="match status" value="1"/>
</dbReference>
<dbReference type="Gene3D" id="3.30.70.580">
    <property type="entry name" value="Pseudouridine synthase I, catalytic domain, N-terminal subdomain"/>
    <property type="match status" value="1"/>
</dbReference>
<dbReference type="SUPFAM" id="SSF55120">
    <property type="entry name" value="Pseudouridine synthase"/>
    <property type="match status" value="1"/>
</dbReference>